<dbReference type="Gene3D" id="3.60.60.10">
    <property type="entry name" value="Penicillin V Acylase, Chain A"/>
    <property type="match status" value="1"/>
</dbReference>
<dbReference type="SUPFAM" id="SSF48452">
    <property type="entry name" value="TPR-like"/>
    <property type="match status" value="1"/>
</dbReference>
<dbReference type="EMBL" id="FOKK01000004">
    <property type="protein sequence ID" value="SFB05889.1"/>
    <property type="molecule type" value="Genomic_DNA"/>
</dbReference>
<dbReference type="GO" id="GO:0016740">
    <property type="term" value="F:transferase activity"/>
    <property type="evidence" value="ECO:0007669"/>
    <property type="project" value="UniProtKB-KW"/>
</dbReference>
<dbReference type="InterPro" id="IPR047803">
    <property type="entry name" value="DCD1A/B-like"/>
</dbReference>
<sequence>MQKKKLIIAGVISLLIILPIVFIKITVYTAPNLPELQAQNLERETINSTTFRFKNNWLRKNESGNWESYIEGTPYERGIALGILHKELIQSQEDAFVGEIEKMLPSRFMRTIMQLGIGWFNRNLDEDIPEEYLQEIYMASQSFSDKYSYVGPKYNRVLNYHAAHDIGHMVQNMNLVACTAVVQWDFEQEEAQMVLGRNFDFYFGDEFAKDKIVLFVNPSEGYDFVSVTWGGFSGVVSGMNEKGLTVTLNALPSELPTKSSTPVSIIARDVIQYASTIEEAFAIISKYDVFVSESFTIASALDKKAAVIEKTPEKTSIYYPEGNELIVANHFQSDFYKDSELNLDHIRDSESMPRFDRMKELTGEDTAISVENTLRYIRDQKGVSNKDLGTGNPMAINQLLAHHSVIFEPLKGIAYISAAPFQENVFHAYDVNSIKTMGTFDPINSPEIDSLRLAQDSFYASQGFSNYTVYKLLKVEFKENAEQKVAENGFTEKWIETNPEYYEPYLLLADFYFEQDDFATAKKYYQQAQSKAIPYLGISTHISENMAKIK</sequence>
<dbReference type="Proteomes" id="UP000198790">
    <property type="component" value="Unassembled WGS sequence"/>
</dbReference>
<dbReference type="RefSeq" id="WP_092895345.1">
    <property type="nucleotide sequence ID" value="NZ_FOKK01000004.1"/>
</dbReference>
<dbReference type="STRING" id="237018.SAMN04489723_1049"/>
<evidence type="ECO:0000313" key="3">
    <source>
        <dbReference type="Proteomes" id="UP000198790"/>
    </source>
</evidence>
<dbReference type="Gene3D" id="1.25.40.10">
    <property type="entry name" value="Tetratricopeptide repeat domain"/>
    <property type="match status" value="1"/>
</dbReference>
<dbReference type="InterPro" id="IPR011990">
    <property type="entry name" value="TPR-like_helical_dom_sf"/>
</dbReference>
<proteinExistence type="predicted"/>
<protein>
    <submittedName>
        <fullName evidence="2">Acyl-coenzyme A:6-aminopenicillanic acid acyl-transferase</fullName>
    </submittedName>
</protein>
<keyword evidence="2" id="KW-0808">Transferase</keyword>
<accession>A0A1I0XXK6</accession>
<keyword evidence="3" id="KW-1185">Reference proteome</keyword>
<dbReference type="AlphaFoldDB" id="A0A1I0XXK6"/>
<dbReference type="PANTHER" id="PTHR35190">
    <property type="entry name" value="PROTEIN DCD1B"/>
    <property type="match status" value="1"/>
</dbReference>
<reference evidence="2 3" key="1">
    <citation type="submission" date="2016-10" db="EMBL/GenBank/DDBJ databases">
        <authorList>
            <person name="de Groot N.N."/>
        </authorList>
    </citation>
    <scope>NUCLEOTIDE SEQUENCE [LARGE SCALE GENOMIC DNA]</scope>
    <source>
        <strain evidence="2 3">DSM 23399</strain>
    </source>
</reference>
<dbReference type="OrthoDB" id="5480874at2"/>
<dbReference type="PANTHER" id="PTHR35190:SF2">
    <property type="entry name" value="PROTEIN DCD1B"/>
    <property type="match status" value="1"/>
</dbReference>
<name>A0A1I0XXK6_9BACT</name>
<evidence type="ECO:0000259" key="1">
    <source>
        <dbReference type="Pfam" id="PF03417"/>
    </source>
</evidence>
<dbReference type="InterPro" id="IPR047794">
    <property type="entry name" value="C45_proenzyme-like"/>
</dbReference>
<organism evidence="2 3">
    <name type="scientific">Algoriphagus aquimarinus</name>
    <dbReference type="NCBI Taxonomy" id="237018"/>
    <lineage>
        <taxon>Bacteria</taxon>
        <taxon>Pseudomonadati</taxon>
        <taxon>Bacteroidota</taxon>
        <taxon>Cytophagia</taxon>
        <taxon>Cytophagales</taxon>
        <taxon>Cyclobacteriaceae</taxon>
        <taxon>Algoriphagus</taxon>
    </lineage>
</organism>
<dbReference type="NCBIfam" id="NF040521">
    <property type="entry name" value="C45_proenzyme"/>
    <property type="match status" value="1"/>
</dbReference>
<evidence type="ECO:0000313" key="2">
    <source>
        <dbReference type="EMBL" id="SFB05889.1"/>
    </source>
</evidence>
<dbReference type="InterPro" id="IPR005079">
    <property type="entry name" value="Peptidase_C45_hydrolase"/>
</dbReference>
<feature type="domain" description="Peptidase C45 hydrolase" evidence="1">
    <location>
        <begin position="190"/>
        <end position="381"/>
    </location>
</feature>
<gene>
    <name evidence="2" type="ORF">SAMN04489723_1049</name>
</gene>
<dbReference type="Pfam" id="PF03417">
    <property type="entry name" value="AAT"/>
    <property type="match status" value="1"/>
</dbReference>